<sequence length="74" mass="8455">MSHFDSGSWATVTSGTDGHKVYHYGPRRLWEELEAAYEWWTGAGRPNHSRFGLTVTPEAQTFWLDTPEKLVSSQ</sequence>
<evidence type="ECO:0000256" key="1">
    <source>
        <dbReference type="SAM" id="MobiDB-lite"/>
    </source>
</evidence>
<dbReference type="AlphaFoldDB" id="A0A1C3P9D4"/>
<proteinExistence type="predicted"/>
<dbReference type="Proteomes" id="UP000199013">
    <property type="component" value="Unassembled WGS sequence"/>
</dbReference>
<evidence type="ECO:0000313" key="2">
    <source>
        <dbReference type="EMBL" id="SBW26417.1"/>
    </source>
</evidence>
<reference evidence="3" key="1">
    <citation type="submission" date="2016-02" db="EMBL/GenBank/DDBJ databases">
        <authorList>
            <person name="Wibberg D."/>
        </authorList>
    </citation>
    <scope>NUCLEOTIDE SEQUENCE [LARGE SCALE GENOMIC DNA]</scope>
</reference>
<gene>
    <name evidence="2" type="ORF">FDG2_4901</name>
</gene>
<accession>A0A1C3P9D4</accession>
<organism evidence="2 3">
    <name type="scientific">Candidatus Protofrankia californiensis</name>
    <dbReference type="NCBI Taxonomy" id="1839754"/>
    <lineage>
        <taxon>Bacteria</taxon>
        <taxon>Bacillati</taxon>
        <taxon>Actinomycetota</taxon>
        <taxon>Actinomycetes</taxon>
        <taxon>Frankiales</taxon>
        <taxon>Frankiaceae</taxon>
        <taxon>Protofrankia</taxon>
    </lineage>
</organism>
<dbReference type="EMBL" id="FLUV01002062">
    <property type="protein sequence ID" value="SBW26417.1"/>
    <property type="molecule type" value="Genomic_DNA"/>
</dbReference>
<protein>
    <submittedName>
        <fullName evidence="2">Uncharacterized protein</fullName>
    </submittedName>
</protein>
<feature type="region of interest" description="Disordered" evidence="1">
    <location>
        <begin position="1"/>
        <end position="21"/>
    </location>
</feature>
<keyword evidence="3" id="KW-1185">Reference proteome</keyword>
<evidence type="ECO:0000313" key="3">
    <source>
        <dbReference type="Proteomes" id="UP000199013"/>
    </source>
</evidence>
<name>A0A1C3P9D4_9ACTN</name>